<evidence type="ECO:0000313" key="1">
    <source>
        <dbReference type="EMBL" id="GIG21771.1"/>
    </source>
</evidence>
<dbReference type="Proteomes" id="UP000632740">
    <property type="component" value="Unassembled WGS sequence"/>
</dbReference>
<gene>
    <name evidence="1" type="ORF">Cch01nite_24950</name>
</gene>
<dbReference type="RefSeq" id="WP_203754745.1">
    <property type="nucleotide sequence ID" value="NZ_BONK01000008.1"/>
</dbReference>
<keyword evidence="2" id="KW-1185">Reference proteome</keyword>
<name>A0A919U1W1_9CELL</name>
<proteinExistence type="predicted"/>
<reference evidence="1" key="1">
    <citation type="submission" date="2021-01" db="EMBL/GenBank/DDBJ databases">
        <title>Whole genome shotgun sequence of Cellulomonas chitinilytica NBRC 110799.</title>
        <authorList>
            <person name="Komaki H."/>
            <person name="Tamura T."/>
        </authorList>
    </citation>
    <scope>NUCLEOTIDE SEQUENCE</scope>
    <source>
        <strain evidence="1">NBRC 110799</strain>
    </source>
</reference>
<dbReference type="AlphaFoldDB" id="A0A919U1W1"/>
<dbReference type="EMBL" id="BONK01000008">
    <property type="protein sequence ID" value="GIG21771.1"/>
    <property type="molecule type" value="Genomic_DNA"/>
</dbReference>
<organism evidence="1 2">
    <name type="scientific">Cellulomonas chitinilytica</name>
    <dbReference type="NCBI Taxonomy" id="398759"/>
    <lineage>
        <taxon>Bacteria</taxon>
        <taxon>Bacillati</taxon>
        <taxon>Actinomycetota</taxon>
        <taxon>Actinomycetes</taxon>
        <taxon>Micrococcales</taxon>
        <taxon>Cellulomonadaceae</taxon>
        <taxon>Cellulomonas</taxon>
    </lineage>
</organism>
<sequence length="147" mass="15895">MSAKSRLQKVLSTILEHDETVVVQTGMQVKKLKTRDEAKRTLARTAGSLALGIATAGSFTVVTSTAPSWLVVTSRRVFVLSRPDFADPELLMQVPLAEVTASRKQRILAEVSIGMRSDGEPLLRMNLGWRPGTARRVVAAVEGVPVG</sequence>
<accession>A0A919U1W1</accession>
<evidence type="ECO:0000313" key="2">
    <source>
        <dbReference type="Proteomes" id="UP000632740"/>
    </source>
</evidence>
<comment type="caution">
    <text evidence="1">The sequence shown here is derived from an EMBL/GenBank/DDBJ whole genome shotgun (WGS) entry which is preliminary data.</text>
</comment>
<protein>
    <submittedName>
        <fullName evidence="1">Uncharacterized protein</fullName>
    </submittedName>
</protein>